<dbReference type="GO" id="GO:0005524">
    <property type="term" value="F:ATP binding"/>
    <property type="evidence" value="ECO:0007669"/>
    <property type="project" value="UniProtKB-UniRule"/>
</dbReference>
<feature type="domain" description="Mur ligase central" evidence="12">
    <location>
        <begin position="133"/>
        <end position="334"/>
    </location>
</feature>
<feature type="modified residue" description="N6-carboxylysine" evidence="7">
    <location>
        <position position="244"/>
    </location>
</feature>
<keyword evidence="3 7" id="KW-0133">Cell shape</keyword>
<feature type="binding site" evidence="7">
    <location>
        <begin position="135"/>
        <end position="141"/>
    </location>
    <ligand>
        <name>ATP</name>
        <dbReference type="ChEBI" id="CHEBI:30616"/>
    </ligand>
</feature>
<dbReference type="InterPro" id="IPR004101">
    <property type="entry name" value="Mur_ligase_C"/>
</dbReference>
<dbReference type="InterPro" id="IPR036565">
    <property type="entry name" value="Mur-like_cat_sf"/>
</dbReference>
<dbReference type="Proteomes" id="UP000199183">
    <property type="component" value="Unassembled WGS sequence"/>
</dbReference>
<dbReference type="OrthoDB" id="9800958at2"/>
<dbReference type="UniPathway" id="UPA00219"/>
<dbReference type="InterPro" id="IPR005761">
    <property type="entry name" value="UDP-N-AcMur-Glu-dNH2Pim_ligase"/>
</dbReference>
<gene>
    <name evidence="7" type="primary">murE</name>
    <name evidence="13" type="ORF">SAMN04489806_2492</name>
</gene>
<proteinExistence type="inferred from homology"/>
<dbReference type="HAMAP" id="MF_00208">
    <property type="entry name" value="MurE"/>
    <property type="match status" value="1"/>
</dbReference>
<keyword evidence="7" id="KW-0460">Magnesium</keyword>
<evidence type="ECO:0000259" key="12">
    <source>
        <dbReference type="Pfam" id="PF08245"/>
    </source>
</evidence>
<dbReference type="PANTHER" id="PTHR23135">
    <property type="entry name" value="MUR LIGASE FAMILY MEMBER"/>
    <property type="match status" value="1"/>
</dbReference>
<evidence type="ECO:0000256" key="5">
    <source>
        <dbReference type="ARBA" id="ARBA00023306"/>
    </source>
</evidence>
<dbReference type="InterPro" id="IPR013221">
    <property type="entry name" value="Mur_ligase_cen"/>
</dbReference>
<dbReference type="SUPFAM" id="SSF63418">
    <property type="entry name" value="MurE/MurF N-terminal domain"/>
    <property type="match status" value="1"/>
</dbReference>
<dbReference type="GO" id="GO:0008360">
    <property type="term" value="P:regulation of cell shape"/>
    <property type="evidence" value="ECO:0007669"/>
    <property type="project" value="UniProtKB-KW"/>
</dbReference>
<name>A0A1H4PGJ9_9MICO</name>
<dbReference type="GO" id="GO:0005737">
    <property type="term" value="C:cytoplasm"/>
    <property type="evidence" value="ECO:0007669"/>
    <property type="project" value="UniProtKB-SubCell"/>
</dbReference>
<dbReference type="Gene3D" id="3.90.190.20">
    <property type="entry name" value="Mur ligase, C-terminal domain"/>
    <property type="match status" value="1"/>
</dbReference>
<feature type="region of interest" description="Disordered" evidence="9">
    <location>
        <begin position="1"/>
        <end position="21"/>
    </location>
</feature>
<evidence type="ECO:0000256" key="9">
    <source>
        <dbReference type="SAM" id="MobiDB-lite"/>
    </source>
</evidence>
<dbReference type="STRING" id="640635.SAMN04489806_2492"/>
<keyword evidence="6 7" id="KW-0961">Cell wall biogenesis/degradation</keyword>
<feature type="binding site" evidence="7">
    <location>
        <begin position="177"/>
        <end position="178"/>
    </location>
    <ligand>
        <name>UDP-N-acetyl-alpha-D-muramoyl-L-alanyl-D-glutamate</name>
        <dbReference type="ChEBI" id="CHEBI:83900"/>
    </ligand>
</feature>
<comment type="pathway">
    <text evidence="7 8">Cell wall biogenesis; peptidoglycan biosynthesis.</text>
</comment>
<comment type="subcellular location">
    <subcellularLocation>
        <location evidence="7 8">Cytoplasm</location>
    </subcellularLocation>
</comment>
<dbReference type="SUPFAM" id="SSF53244">
    <property type="entry name" value="MurD-like peptide ligases, peptide-binding domain"/>
    <property type="match status" value="1"/>
</dbReference>
<dbReference type="GO" id="GO:0051301">
    <property type="term" value="P:cell division"/>
    <property type="evidence" value="ECO:0007669"/>
    <property type="project" value="UniProtKB-KW"/>
</dbReference>
<dbReference type="EC" id="6.3.2.-" evidence="7"/>
<evidence type="ECO:0000259" key="10">
    <source>
        <dbReference type="Pfam" id="PF01225"/>
    </source>
</evidence>
<keyword evidence="7 13" id="KW-0436">Ligase</keyword>
<keyword evidence="7" id="KW-0067">ATP-binding</keyword>
<comment type="similarity">
    <text evidence="1 7">Belongs to the MurCDEF family. MurE subfamily.</text>
</comment>
<evidence type="ECO:0000256" key="4">
    <source>
        <dbReference type="ARBA" id="ARBA00022984"/>
    </source>
</evidence>
<evidence type="ECO:0000259" key="11">
    <source>
        <dbReference type="Pfam" id="PF02875"/>
    </source>
</evidence>
<dbReference type="Pfam" id="PF01225">
    <property type="entry name" value="Mur_ligase"/>
    <property type="match status" value="1"/>
</dbReference>
<dbReference type="PANTHER" id="PTHR23135:SF4">
    <property type="entry name" value="UDP-N-ACETYLMURAMOYL-L-ALANYL-D-GLUTAMATE--2,6-DIAMINOPIMELATE LIGASE MURE HOMOLOG, CHLOROPLASTIC"/>
    <property type="match status" value="1"/>
</dbReference>
<dbReference type="GO" id="GO:0016881">
    <property type="term" value="F:acid-amino acid ligase activity"/>
    <property type="evidence" value="ECO:0007669"/>
    <property type="project" value="UniProtKB-UniRule"/>
</dbReference>
<keyword evidence="4 7" id="KW-0573">Peptidoglycan synthesis</keyword>
<feature type="domain" description="Mur ligase C-terminal" evidence="11">
    <location>
        <begin position="361"/>
        <end position="488"/>
    </location>
</feature>
<keyword evidence="7" id="KW-0547">Nucleotide-binding</keyword>
<organism evidence="13 14">
    <name type="scientific">Paramicrobacterium humi</name>
    <dbReference type="NCBI Taxonomy" id="640635"/>
    <lineage>
        <taxon>Bacteria</taxon>
        <taxon>Bacillati</taxon>
        <taxon>Actinomycetota</taxon>
        <taxon>Actinomycetes</taxon>
        <taxon>Micrococcales</taxon>
        <taxon>Microbacteriaceae</taxon>
        <taxon>Paramicrobacterium</taxon>
    </lineage>
</organism>
<dbReference type="SUPFAM" id="SSF53623">
    <property type="entry name" value="MurD-like peptide ligases, catalytic domain"/>
    <property type="match status" value="1"/>
</dbReference>
<dbReference type="EMBL" id="FNRY01000001">
    <property type="protein sequence ID" value="SEC06212.1"/>
    <property type="molecule type" value="Genomic_DNA"/>
</dbReference>
<feature type="binding site" evidence="7">
    <location>
        <position position="51"/>
    </location>
    <ligand>
        <name>UDP-N-acetyl-alpha-D-muramoyl-L-alanyl-D-glutamate</name>
        <dbReference type="ChEBI" id="CHEBI:83900"/>
    </ligand>
</feature>
<evidence type="ECO:0000256" key="1">
    <source>
        <dbReference type="ARBA" id="ARBA00005898"/>
    </source>
</evidence>
<evidence type="ECO:0000256" key="7">
    <source>
        <dbReference type="HAMAP-Rule" id="MF_00208"/>
    </source>
</evidence>
<dbReference type="GO" id="GO:0071555">
    <property type="term" value="P:cell wall organization"/>
    <property type="evidence" value="ECO:0007669"/>
    <property type="project" value="UniProtKB-KW"/>
</dbReference>
<protein>
    <recommendedName>
        <fullName evidence="7">UDP-N-acetylmuramyl-tripeptide synthetase</fullName>
        <ecNumber evidence="7">6.3.2.-</ecNumber>
    </recommendedName>
    <alternativeName>
        <fullName evidence="7">UDP-MurNAc-tripeptide synthetase</fullName>
    </alternativeName>
</protein>
<dbReference type="GO" id="GO:0009252">
    <property type="term" value="P:peptidoglycan biosynthetic process"/>
    <property type="evidence" value="ECO:0007669"/>
    <property type="project" value="UniProtKB-UniRule"/>
</dbReference>
<dbReference type="Pfam" id="PF08245">
    <property type="entry name" value="Mur_ligase_M"/>
    <property type="match status" value="1"/>
</dbReference>
<evidence type="ECO:0000256" key="2">
    <source>
        <dbReference type="ARBA" id="ARBA00022618"/>
    </source>
</evidence>
<evidence type="ECO:0000313" key="14">
    <source>
        <dbReference type="Proteomes" id="UP000199183"/>
    </source>
</evidence>
<dbReference type="AlphaFoldDB" id="A0A1H4PGJ9"/>
<evidence type="ECO:0000256" key="6">
    <source>
        <dbReference type="ARBA" id="ARBA00023316"/>
    </source>
</evidence>
<dbReference type="InterPro" id="IPR036615">
    <property type="entry name" value="Mur_ligase_C_dom_sf"/>
</dbReference>
<keyword evidence="5 7" id="KW-0131">Cell cycle</keyword>
<dbReference type="Gene3D" id="3.40.1190.10">
    <property type="entry name" value="Mur-like, catalytic domain"/>
    <property type="match status" value="1"/>
</dbReference>
<dbReference type="NCBIfam" id="TIGR01085">
    <property type="entry name" value="murE"/>
    <property type="match status" value="1"/>
</dbReference>
<evidence type="ECO:0000256" key="8">
    <source>
        <dbReference type="RuleBase" id="RU004135"/>
    </source>
</evidence>
<dbReference type="InterPro" id="IPR000713">
    <property type="entry name" value="Mur_ligase_N"/>
</dbReference>
<comment type="function">
    <text evidence="7">Catalyzes the addition of an amino acid to the nucleotide precursor UDP-N-acetylmuramoyl-L-alanyl-D-glutamate (UMAG) in the biosynthesis of bacterial cell-wall peptidoglycan.</text>
</comment>
<feature type="binding site" evidence="7">
    <location>
        <position position="212"/>
    </location>
    <ligand>
        <name>UDP-N-acetyl-alpha-D-muramoyl-L-alanyl-D-glutamate</name>
        <dbReference type="ChEBI" id="CHEBI:83900"/>
    </ligand>
</feature>
<feature type="binding site" evidence="7">
    <location>
        <position position="204"/>
    </location>
    <ligand>
        <name>UDP-N-acetyl-alpha-D-muramoyl-L-alanyl-D-glutamate</name>
        <dbReference type="ChEBI" id="CHEBI:83900"/>
    </ligand>
</feature>
<comment type="cofactor">
    <cofactor evidence="7">
        <name>Mg(2+)</name>
        <dbReference type="ChEBI" id="CHEBI:18420"/>
    </cofactor>
</comment>
<sequence length="525" mass="55362">MRGILRTVEADTPRVSRPLSPTPKSLEDFARAFSLAEPATEATITGITLASAMVQPGDVYVATPGARFHGAQFAADAVSRGAVAVVTDAAGATSLADLAVPVLVTPVNPREVLGAMAAWVYDTDRDRPPMFGITGTNGKTSTAHLLEAILVQLGLRVGLSSTAERRAGGESFPSQLTTPESPEMHALLARMQEVDVEGIVIEVSAHALSRHRVDGLVFDVAAFTNLSHDHLDDYADMADYLNAKLQLFQPDRARSAVVSLDSPAGQRVADAAGVPVTTITSLEGESADWVVDVGMESPDATEFTLHSARHGSLSTRVPLIGRHMAANAGLAIAMLVEAGFELHDIDSVLARDGGIRVHVPGRSNRIPVVHGPAVIIDSGHSPDAFEKLLEAARHVTQGKVIMVAGANGNRDTTKRTEMGRVSALGSDILIVTDHHPRDEDPAQIRAAVLAGARDARPDGDIREVPDPADAIRVAVAAADEDDTVVWAGLAGKDYREIAGQHVPFSVPGETRGALLEAGWQLAPEE</sequence>
<evidence type="ECO:0000256" key="3">
    <source>
        <dbReference type="ARBA" id="ARBA00022960"/>
    </source>
</evidence>
<feature type="binding site" evidence="7">
    <location>
        <position position="49"/>
    </location>
    <ligand>
        <name>UDP-N-acetyl-alpha-D-muramoyl-L-alanyl-D-glutamate</name>
        <dbReference type="ChEBI" id="CHEBI:83900"/>
    </ligand>
</feature>
<comment type="caution">
    <text evidence="7">Lacks conserved residue(s) required for the propagation of feature annotation.</text>
</comment>
<dbReference type="Gene3D" id="3.40.1390.10">
    <property type="entry name" value="MurE/MurF, N-terminal domain"/>
    <property type="match status" value="1"/>
</dbReference>
<dbReference type="GO" id="GO:0000287">
    <property type="term" value="F:magnesium ion binding"/>
    <property type="evidence" value="ECO:0007669"/>
    <property type="project" value="UniProtKB-UniRule"/>
</dbReference>
<reference evidence="13 14" key="1">
    <citation type="submission" date="2016-10" db="EMBL/GenBank/DDBJ databases">
        <authorList>
            <person name="de Groot N.N."/>
        </authorList>
    </citation>
    <scope>NUCLEOTIDE SEQUENCE [LARGE SCALE GENOMIC DNA]</scope>
    <source>
        <strain evidence="13 14">DSM 21799</strain>
    </source>
</reference>
<dbReference type="Pfam" id="PF02875">
    <property type="entry name" value="Mur_ligase_C"/>
    <property type="match status" value="1"/>
</dbReference>
<evidence type="ECO:0000313" key="13">
    <source>
        <dbReference type="EMBL" id="SEC06212.1"/>
    </source>
</evidence>
<dbReference type="InterPro" id="IPR035911">
    <property type="entry name" value="MurE/MurF_N"/>
</dbReference>
<keyword evidence="14" id="KW-1185">Reference proteome</keyword>
<accession>A0A1H4PGJ9</accession>
<keyword evidence="2 7" id="KW-0132">Cell division</keyword>
<feature type="domain" description="Mur ligase N-terminal catalytic" evidence="10">
    <location>
        <begin position="43"/>
        <end position="118"/>
    </location>
</feature>
<keyword evidence="7" id="KW-0963">Cytoplasm</keyword>
<comment type="PTM">
    <text evidence="7">Carboxylation is probably crucial for Mg(2+) binding and, consequently, for the gamma-phosphate positioning of ATP.</text>
</comment>